<keyword evidence="18" id="KW-1185">Reference proteome</keyword>
<keyword evidence="15 16" id="KW-0472">Membrane</keyword>
<evidence type="ECO:0000313" key="18">
    <source>
        <dbReference type="Proteomes" id="UP001236369"/>
    </source>
</evidence>
<comment type="subcellular location">
    <subcellularLocation>
        <location evidence="3">Membrane</location>
        <topology evidence="3">Multi-pass membrane protein</topology>
    </subcellularLocation>
</comment>
<dbReference type="RefSeq" id="WP_238253144.1">
    <property type="nucleotide sequence ID" value="NZ_BPQX01000070.1"/>
</dbReference>
<evidence type="ECO:0000256" key="1">
    <source>
        <dbReference type="ARBA" id="ARBA00001971"/>
    </source>
</evidence>
<evidence type="ECO:0000256" key="12">
    <source>
        <dbReference type="ARBA" id="ARBA00022982"/>
    </source>
</evidence>
<evidence type="ECO:0000313" key="17">
    <source>
        <dbReference type="EMBL" id="MDQ0442174.1"/>
    </source>
</evidence>
<dbReference type="SUPFAM" id="SSF81343">
    <property type="entry name" value="Fumarate reductase respiratory complex transmembrane subunits"/>
    <property type="match status" value="1"/>
</dbReference>
<dbReference type="Pfam" id="PF01127">
    <property type="entry name" value="Sdh_cyt"/>
    <property type="match status" value="1"/>
</dbReference>
<evidence type="ECO:0000256" key="15">
    <source>
        <dbReference type="ARBA" id="ARBA00023136"/>
    </source>
</evidence>
<keyword evidence="14" id="KW-0408">Iron</keyword>
<comment type="pathway">
    <text evidence="4">Carbohydrate metabolism; tricarboxylic acid cycle.</text>
</comment>
<evidence type="ECO:0000256" key="7">
    <source>
        <dbReference type="ARBA" id="ARBA00022448"/>
    </source>
</evidence>
<dbReference type="Proteomes" id="UP001236369">
    <property type="component" value="Unassembled WGS sequence"/>
</dbReference>
<evidence type="ECO:0000256" key="13">
    <source>
        <dbReference type="ARBA" id="ARBA00022989"/>
    </source>
</evidence>
<name>A0ABU0HIM5_9HYPH</name>
<evidence type="ECO:0000256" key="9">
    <source>
        <dbReference type="ARBA" id="ARBA00022617"/>
    </source>
</evidence>
<sequence>MAKEAIRQNTAVSIRTPRARVRGLGVSHHGAGHWWLQRLTAVANVVLMLAFVVIIARMAGRPYPEAIRLVGSPFVSLVLILAVLSVTIHMRLGMQVVIEDYVHAPATKIAAVFANNFYAVVVAVACLYAILRVGFGQPPV</sequence>
<feature type="transmembrane region" description="Helical" evidence="16">
    <location>
        <begin position="66"/>
        <end position="88"/>
    </location>
</feature>
<proteinExistence type="predicted"/>
<keyword evidence="13 16" id="KW-1133">Transmembrane helix</keyword>
<protein>
    <recommendedName>
        <fullName evidence="6">Succinate dehydrogenase hydrophobic membrane anchor subunit</fullName>
    </recommendedName>
</protein>
<dbReference type="NCBIfam" id="TIGR02968">
    <property type="entry name" value="succ_dehyd_anc"/>
    <property type="match status" value="1"/>
</dbReference>
<feature type="transmembrane region" description="Helical" evidence="16">
    <location>
        <begin position="109"/>
        <end position="131"/>
    </location>
</feature>
<dbReference type="InterPro" id="IPR034804">
    <property type="entry name" value="SQR/QFR_C/D"/>
</dbReference>
<comment type="function">
    <text evidence="2">Membrane-anchoring subunit of succinate dehydrogenase (SDH).</text>
</comment>
<evidence type="ECO:0000256" key="14">
    <source>
        <dbReference type="ARBA" id="ARBA00023004"/>
    </source>
</evidence>
<reference evidence="17 18" key="1">
    <citation type="submission" date="2023-07" db="EMBL/GenBank/DDBJ databases">
        <title>Genomic Encyclopedia of Type Strains, Phase IV (KMG-IV): sequencing the most valuable type-strain genomes for metagenomic binning, comparative biology and taxonomic classification.</title>
        <authorList>
            <person name="Goeker M."/>
        </authorList>
    </citation>
    <scope>NUCLEOTIDE SEQUENCE [LARGE SCALE GENOMIC DNA]</scope>
    <source>
        <strain evidence="17 18">DSM 19562</strain>
    </source>
</reference>
<evidence type="ECO:0000256" key="6">
    <source>
        <dbReference type="ARBA" id="ARBA00019425"/>
    </source>
</evidence>
<evidence type="ECO:0000256" key="3">
    <source>
        <dbReference type="ARBA" id="ARBA00004141"/>
    </source>
</evidence>
<comment type="subunit">
    <text evidence="5">Part of an enzyme complex containing four subunits: a flavoprotein, an iron-sulfur protein, plus two membrane-anchoring proteins, SdhC and SdhD.</text>
</comment>
<dbReference type="Gene3D" id="1.20.1300.10">
    <property type="entry name" value="Fumarate reductase/succinate dehydrogenase, transmembrane subunit"/>
    <property type="match status" value="1"/>
</dbReference>
<evidence type="ECO:0000256" key="11">
    <source>
        <dbReference type="ARBA" id="ARBA00022723"/>
    </source>
</evidence>
<keyword evidence="12" id="KW-0249">Electron transport</keyword>
<evidence type="ECO:0000256" key="16">
    <source>
        <dbReference type="SAM" id="Phobius"/>
    </source>
</evidence>
<evidence type="ECO:0000256" key="2">
    <source>
        <dbReference type="ARBA" id="ARBA00004050"/>
    </source>
</evidence>
<dbReference type="CDD" id="cd03495">
    <property type="entry name" value="SQR_TypeC_SdhD_like"/>
    <property type="match status" value="1"/>
</dbReference>
<comment type="cofactor">
    <cofactor evidence="1">
        <name>heme</name>
        <dbReference type="ChEBI" id="CHEBI:30413"/>
    </cofactor>
</comment>
<dbReference type="InterPro" id="IPR014312">
    <property type="entry name" value="Succ_DH_anchor"/>
</dbReference>
<gene>
    <name evidence="17" type="ORF">QO016_001668</name>
</gene>
<feature type="transmembrane region" description="Helical" evidence="16">
    <location>
        <begin position="41"/>
        <end position="60"/>
    </location>
</feature>
<keyword evidence="9" id="KW-0349">Heme</keyword>
<keyword evidence="10 16" id="KW-0812">Transmembrane</keyword>
<evidence type="ECO:0000256" key="4">
    <source>
        <dbReference type="ARBA" id="ARBA00005163"/>
    </source>
</evidence>
<accession>A0ABU0HIM5</accession>
<dbReference type="EMBL" id="JAUSVV010000003">
    <property type="protein sequence ID" value="MDQ0442174.1"/>
    <property type="molecule type" value="Genomic_DNA"/>
</dbReference>
<keyword evidence="7" id="KW-0813">Transport</keyword>
<evidence type="ECO:0000256" key="10">
    <source>
        <dbReference type="ARBA" id="ARBA00022692"/>
    </source>
</evidence>
<organism evidence="17 18">
    <name type="scientific">Methylobacterium persicinum</name>
    <dbReference type="NCBI Taxonomy" id="374426"/>
    <lineage>
        <taxon>Bacteria</taxon>
        <taxon>Pseudomonadati</taxon>
        <taxon>Pseudomonadota</taxon>
        <taxon>Alphaproteobacteria</taxon>
        <taxon>Hyphomicrobiales</taxon>
        <taxon>Methylobacteriaceae</taxon>
        <taxon>Methylobacterium</taxon>
    </lineage>
</organism>
<dbReference type="InterPro" id="IPR000701">
    <property type="entry name" value="SuccDH_FuR_B_TM-su"/>
</dbReference>
<evidence type="ECO:0000256" key="8">
    <source>
        <dbReference type="ARBA" id="ARBA00022532"/>
    </source>
</evidence>
<keyword evidence="8" id="KW-0816">Tricarboxylic acid cycle</keyword>
<evidence type="ECO:0000256" key="5">
    <source>
        <dbReference type="ARBA" id="ARBA00011558"/>
    </source>
</evidence>
<keyword evidence="11" id="KW-0479">Metal-binding</keyword>
<comment type="caution">
    <text evidence="17">The sequence shown here is derived from an EMBL/GenBank/DDBJ whole genome shotgun (WGS) entry which is preliminary data.</text>
</comment>